<dbReference type="NCBIfam" id="TIGR02727">
    <property type="entry name" value="MTHFS_bact"/>
    <property type="match status" value="1"/>
</dbReference>
<evidence type="ECO:0000256" key="1">
    <source>
        <dbReference type="ARBA" id="ARBA00010638"/>
    </source>
</evidence>
<organism evidence="5 6">
    <name type="scientific">Saccharibacillus alkalitolerans</name>
    <dbReference type="NCBI Taxonomy" id="2705290"/>
    <lineage>
        <taxon>Bacteria</taxon>
        <taxon>Bacillati</taxon>
        <taxon>Bacillota</taxon>
        <taxon>Bacilli</taxon>
        <taxon>Bacillales</taxon>
        <taxon>Paenibacillaceae</taxon>
        <taxon>Saccharibacillus</taxon>
    </lineage>
</organism>
<comment type="similarity">
    <text evidence="1 4">Belongs to the 5-formyltetrahydrofolate cyclo-ligase family.</text>
</comment>
<sequence>MADKAELRRRMERVRAELPGSLREEAANAVCAMAAERLATLRERKGGPLVLLGYLPFRGELDVRPLLAECRRRGDVVLAPRIEKQTRRMRLLRMESAEDEVPGTWGIPEPKEGLAEWPESRLGEIDVVLVPGLAFDRKGGRIGYGGGFYDRMMQRFEAVRAKPGLWALAFDEQAVGEVPMEPHDFRVELLIVPDDMTNTTGRA</sequence>
<dbReference type="EC" id="6.3.3.2" evidence="4"/>
<dbReference type="Pfam" id="PF01812">
    <property type="entry name" value="5-FTHF_cyc-lig"/>
    <property type="match status" value="1"/>
</dbReference>
<keyword evidence="5" id="KW-0436">Ligase</keyword>
<protein>
    <recommendedName>
        <fullName evidence="4">5-formyltetrahydrofolate cyclo-ligase</fullName>
        <ecNumber evidence="4">6.3.3.2</ecNumber>
    </recommendedName>
</protein>
<dbReference type="PANTHER" id="PTHR23407">
    <property type="entry name" value="ATPASE INHIBITOR/5-FORMYLTETRAHYDROFOLATE CYCLO-LIGASE"/>
    <property type="match status" value="1"/>
</dbReference>
<dbReference type="RefSeq" id="WP_166273163.1">
    <property type="nucleotide sequence ID" value="NZ_JAAFGS010000002.1"/>
</dbReference>
<comment type="caution">
    <text evidence="5">The sequence shown here is derived from an EMBL/GenBank/DDBJ whole genome shotgun (WGS) entry which is preliminary data.</text>
</comment>
<proteinExistence type="inferred from homology"/>
<dbReference type="GO" id="GO:0030272">
    <property type="term" value="F:5-formyltetrahydrofolate cyclo-ligase activity"/>
    <property type="evidence" value="ECO:0007669"/>
    <property type="project" value="UniProtKB-EC"/>
</dbReference>
<evidence type="ECO:0000256" key="2">
    <source>
        <dbReference type="ARBA" id="ARBA00022741"/>
    </source>
</evidence>
<dbReference type="EMBL" id="JAAFGS010000002">
    <property type="protein sequence ID" value="NGZ74825.1"/>
    <property type="molecule type" value="Genomic_DNA"/>
</dbReference>
<keyword evidence="4" id="KW-0479">Metal-binding</keyword>
<dbReference type="PIRSF" id="PIRSF006806">
    <property type="entry name" value="FTHF_cligase"/>
    <property type="match status" value="1"/>
</dbReference>
<dbReference type="Proteomes" id="UP000800303">
    <property type="component" value="Unassembled WGS sequence"/>
</dbReference>
<dbReference type="InterPro" id="IPR037171">
    <property type="entry name" value="NagB/RpiA_transferase-like"/>
</dbReference>
<evidence type="ECO:0000313" key="5">
    <source>
        <dbReference type="EMBL" id="NGZ74825.1"/>
    </source>
</evidence>
<dbReference type="SUPFAM" id="SSF100950">
    <property type="entry name" value="NagB/RpiA/CoA transferase-like"/>
    <property type="match status" value="1"/>
</dbReference>
<dbReference type="InterPro" id="IPR002698">
    <property type="entry name" value="FTHF_cligase"/>
</dbReference>
<evidence type="ECO:0000256" key="3">
    <source>
        <dbReference type="ARBA" id="ARBA00022840"/>
    </source>
</evidence>
<reference evidence="5 6" key="1">
    <citation type="submission" date="2020-01" db="EMBL/GenBank/DDBJ databases">
        <title>Polyphasic characterisation and genomic insights into a novel alkali tolerant bacterium VR-M41.</title>
        <authorList>
            <person name="Vemuluri V.R."/>
        </authorList>
    </citation>
    <scope>NUCLEOTIDE SEQUENCE [LARGE SCALE GENOMIC DNA]</scope>
    <source>
        <strain evidence="5 6">VR-M41</strain>
    </source>
</reference>
<dbReference type="PANTHER" id="PTHR23407:SF1">
    <property type="entry name" value="5-FORMYLTETRAHYDROFOLATE CYCLO-LIGASE"/>
    <property type="match status" value="1"/>
</dbReference>
<keyword evidence="3 4" id="KW-0067">ATP-binding</keyword>
<comment type="catalytic activity">
    <reaction evidence="4">
        <text>(6S)-5-formyl-5,6,7,8-tetrahydrofolate + ATP = (6R)-5,10-methenyltetrahydrofolate + ADP + phosphate</text>
        <dbReference type="Rhea" id="RHEA:10488"/>
        <dbReference type="ChEBI" id="CHEBI:30616"/>
        <dbReference type="ChEBI" id="CHEBI:43474"/>
        <dbReference type="ChEBI" id="CHEBI:57455"/>
        <dbReference type="ChEBI" id="CHEBI:57457"/>
        <dbReference type="ChEBI" id="CHEBI:456216"/>
        <dbReference type="EC" id="6.3.3.2"/>
    </reaction>
</comment>
<keyword evidence="4" id="KW-0460">Magnesium</keyword>
<evidence type="ECO:0000256" key="4">
    <source>
        <dbReference type="RuleBase" id="RU361279"/>
    </source>
</evidence>
<dbReference type="InterPro" id="IPR024185">
    <property type="entry name" value="FTHF_cligase-like_sf"/>
</dbReference>
<gene>
    <name evidence="5" type="ORF">GYN08_05790</name>
</gene>
<dbReference type="Gene3D" id="3.40.50.10420">
    <property type="entry name" value="NagB/RpiA/CoA transferase-like"/>
    <property type="match status" value="1"/>
</dbReference>
<accession>A0ABX0F2X2</accession>
<keyword evidence="2 4" id="KW-0547">Nucleotide-binding</keyword>
<comment type="cofactor">
    <cofactor evidence="4">
        <name>Mg(2+)</name>
        <dbReference type="ChEBI" id="CHEBI:18420"/>
    </cofactor>
</comment>
<name>A0ABX0F2X2_9BACL</name>
<keyword evidence="6" id="KW-1185">Reference proteome</keyword>
<evidence type="ECO:0000313" key="6">
    <source>
        <dbReference type="Proteomes" id="UP000800303"/>
    </source>
</evidence>